<evidence type="ECO:0000313" key="1">
    <source>
        <dbReference type="EMBL" id="CAG2235215.1"/>
    </source>
</evidence>
<dbReference type="EMBL" id="CAJPWZ010002313">
    <property type="protein sequence ID" value="CAG2235215.1"/>
    <property type="molecule type" value="Genomic_DNA"/>
</dbReference>
<proteinExistence type="predicted"/>
<accession>A0A8S3TZ97</accession>
<organism evidence="1 2">
    <name type="scientific">Mytilus edulis</name>
    <name type="common">Blue mussel</name>
    <dbReference type="NCBI Taxonomy" id="6550"/>
    <lineage>
        <taxon>Eukaryota</taxon>
        <taxon>Metazoa</taxon>
        <taxon>Spiralia</taxon>
        <taxon>Lophotrochozoa</taxon>
        <taxon>Mollusca</taxon>
        <taxon>Bivalvia</taxon>
        <taxon>Autobranchia</taxon>
        <taxon>Pteriomorphia</taxon>
        <taxon>Mytilida</taxon>
        <taxon>Mytiloidea</taxon>
        <taxon>Mytilidae</taxon>
        <taxon>Mytilinae</taxon>
        <taxon>Mytilus</taxon>
    </lineage>
</organism>
<dbReference type="AlphaFoldDB" id="A0A8S3TZ97"/>
<dbReference type="Proteomes" id="UP000683360">
    <property type="component" value="Unassembled WGS sequence"/>
</dbReference>
<reference evidence="1" key="1">
    <citation type="submission" date="2021-03" db="EMBL/GenBank/DDBJ databases">
        <authorList>
            <person name="Bekaert M."/>
        </authorList>
    </citation>
    <scope>NUCLEOTIDE SEQUENCE</scope>
</reference>
<evidence type="ECO:0000313" key="2">
    <source>
        <dbReference type="Proteomes" id="UP000683360"/>
    </source>
</evidence>
<protein>
    <submittedName>
        <fullName evidence="1">Uncharacterized protein</fullName>
    </submittedName>
</protein>
<keyword evidence="2" id="KW-1185">Reference proteome</keyword>
<name>A0A8S3TZ97_MYTED</name>
<dbReference type="Gene3D" id="1.20.5.340">
    <property type="match status" value="1"/>
</dbReference>
<comment type="caution">
    <text evidence="1">The sequence shown here is derived from an EMBL/GenBank/DDBJ whole genome shotgun (WGS) entry which is preliminary data.</text>
</comment>
<sequence>MCDVCFGKKLVSCISEPAATIIKPAPNRIKPTATRVKQTTTRVEQTATRIKQAATRIKQTATRIKRAATRIKTAAIRIKQIMHHLFPVCVVTQRINHVSLRPTKLGQMETWICPSHAIPHRIHTITAWIKEEDEDTCKPGCPVTNEDFLKEIPTYKHLRRLSVLYSNNDARELAIHLELSTARLEKT</sequence>
<gene>
    <name evidence="1" type="ORF">MEDL_47795</name>
</gene>